<evidence type="ECO:0000259" key="6">
    <source>
        <dbReference type="Pfam" id="PF12638"/>
    </source>
</evidence>
<comment type="similarity">
    <text evidence="2">Belongs to the staygreen family.</text>
</comment>
<name>A0AAW1QEM3_9CHLO</name>
<keyword evidence="3" id="KW-0150">Chloroplast</keyword>
<proteinExistence type="inferred from homology"/>
<evidence type="ECO:0000256" key="4">
    <source>
        <dbReference type="ARBA" id="ARBA00022640"/>
    </source>
</evidence>
<comment type="caution">
    <text evidence="7">The sequence shown here is derived from an EMBL/GenBank/DDBJ whole genome shotgun (WGS) entry which is preliminary data.</text>
</comment>
<organism evidence="7 8">
    <name type="scientific">[Myrmecia] bisecta</name>
    <dbReference type="NCBI Taxonomy" id="41462"/>
    <lineage>
        <taxon>Eukaryota</taxon>
        <taxon>Viridiplantae</taxon>
        <taxon>Chlorophyta</taxon>
        <taxon>core chlorophytes</taxon>
        <taxon>Trebouxiophyceae</taxon>
        <taxon>Trebouxiales</taxon>
        <taxon>Trebouxiaceae</taxon>
        <taxon>Myrmecia</taxon>
    </lineage>
</organism>
<evidence type="ECO:0000313" key="8">
    <source>
        <dbReference type="Proteomes" id="UP001489004"/>
    </source>
</evidence>
<evidence type="ECO:0000256" key="1">
    <source>
        <dbReference type="ARBA" id="ARBA00004229"/>
    </source>
</evidence>
<protein>
    <recommendedName>
        <fullName evidence="6">Staygreen protein domain-containing protein</fullName>
    </recommendedName>
</protein>
<sequence>MQLRSRQSSNLFACCSGRSRQPDTGAARNSQVPMFGTPVFNPAKLTVQYLAATTPSGPVPPHPRCYTLTHNDLTGELLLAIGQQYNSAQLAGWYVRMVRDEVLAEWRFGPEPCLHIYCHVSGEERWLAPPVLRNYIFKREMPLVLDLINYAERELLAANPQLANAPVVVHLSSHMQELNVVTEWGGVHYQHCWAALTQHHNHKTPHTKLRR</sequence>
<evidence type="ECO:0000256" key="3">
    <source>
        <dbReference type="ARBA" id="ARBA00022528"/>
    </source>
</evidence>
<dbReference type="EMBL" id="JALJOR010000003">
    <property type="protein sequence ID" value="KAK9819844.1"/>
    <property type="molecule type" value="Genomic_DNA"/>
</dbReference>
<comment type="subcellular location">
    <subcellularLocation>
        <location evidence="1">Plastid</location>
        <location evidence="1">Chloroplast</location>
    </subcellularLocation>
</comment>
<feature type="domain" description="Staygreen protein" evidence="6">
    <location>
        <begin position="40"/>
        <end position="187"/>
    </location>
</feature>
<accession>A0AAW1QEM3</accession>
<keyword evidence="5" id="KW-0809">Transit peptide</keyword>
<dbReference type="PANTHER" id="PTHR31750">
    <property type="entry name" value="PROTEIN STAY-GREEN 1, CHLOROPLASTIC-RELATED"/>
    <property type="match status" value="1"/>
</dbReference>
<evidence type="ECO:0000256" key="2">
    <source>
        <dbReference type="ARBA" id="ARBA00009234"/>
    </source>
</evidence>
<dbReference type="Proteomes" id="UP001489004">
    <property type="component" value="Unassembled WGS sequence"/>
</dbReference>
<evidence type="ECO:0000313" key="7">
    <source>
        <dbReference type="EMBL" id="KAK9819844.1"/>
    </source>
</evidence>
<gene>
    <name evidence="7" type="ORF">WJX72_003159</name>
</gene>
<dbReference type="GO" id="GO:0009507">
    <property type="term" value="C:chloroplast"/>
    <property type="evidence" value="ECO:0007669"/>
    <property type="project" value="UniProtKB-SubCell"/>
</dbReference>
<reference evidence="7 8" key="1">
    <citation type="journal article" date="2024" name="Nat. Commun.">
        <title>Phylogenomics reveals the evolutionary origins of lichenization in chlorophyte algae.</title>
        <authorList>
            <person name="Puginier C."/>
            <person name="Libourel C."/>
            <person name="Otte J."/>
            <person name="Skaloud P."/>
            <person name="Haon M."/>
            <person name="Grisel S."/>
            <person name="Petersen M."/>
            <person name="Berrin J.G."/>
            <person name="Delaux P.M."/>
            <person name="Dal Grande F."/>
            <person name="Keller J."/>
        </authorList>
    </citation>
    <scope>NUCLEOTIDE SEQUENCE [LARGE SCALE GENOMIC DNA]</scope>
    <source>
        <strain evidence="7 8">SAG 2043</strain>
    </source>
</reference>
<keyword evidence="8" id="KW-1185">Reference proteome</keyword>
<dbReference type="InterPro" id="IPR024438">
    <property type="entry name" value="Staygreen"/>
</dbReference>
<evidence type="ECO:0000256" key="5">
    <source>
        <dbReference type="ARBA" id="ARBA00022946"/>
    </source>
</evidence>
<dbReference type="PANTHER" id="PTHR31750:SF4">
    <property type="entry name" value="LP06106P"/>
    <property type="match status" value="1"/>
</dbReference>
<keyword evidence="4" id="KW-0934">Plastid</keyword>
<dbReference type="Pfam" id="PF12638">
    <property type="entry name" value="Staygreen"/>
    <property type="match status" value="1"/>
</dbReference>
<dbReference type="AlphaFoldDB" id="A0AAW1QEM3"/>